<keyword evidence="1" id="KW-1133">Transmembrane helix</keyword>
<keyword evidence="1" id="KW-0812">Transmembrane</keyword>
<dbReference type="InterPro" id="IPR048389">
    <property type="entry name" value="YciQ-like_C"/>
</dbReference>
<dbReference type="Pfam" id="PF20990">
    <property type="entry name" value="DUF2207_C"/>
    <property type="match status" value="1"/>
</dbReference>
<feature type="transmembrane region" description="Helical" evidence="1">
    <location>
        <begin position="332"/>
        <end position="352"/>
    </location>
</feature>
<keyword evidence="1" id="KW-0472">Membrane</keyword>
<gene>
    <name evidence="3" type="ORF">Dfulv_09820</name>
</gene>
<feature type="transmembrane region" description="Helical" evidence="1">
    <location>
        <begin position="165"/>
        <end position="189"/>
    </location>
</feature>
<proteinExistence type="predicted"/>
<name>A0ABY5W379_9ACTN</name>
<evidence type="ECO:0000313" key="3">
    <source>
        <dbReference type="EMBL" id="UWP84502.1"/>
    </source>
</evidence>
<feature type="domain" description="Predicted membrane protein YciQ-like C-terminal" evidence="2">
    <location>
        <begin position="52"/>
        <end position="271"/>
    </location>
</feature>
<protein>
    <submittedName>
        <fullName evidence="3">DUF2207 domain-containing protein</fullName>
    </submittedName>
</protein>
<accession>A0ABY5W379</accession>
<evidence type="ECO:0000313" key="4">
    <source>
        <dbReference type="Proteomes" id="UP001059617"/>
    </source>
</evidence>
<feature type="transmembrane region" description="Helical" evidence="1">
    <location>
        <begin position="12"/>
        <end position="32"/>
    </location>
</feature>
<feature type="transmembrane region" description="Helical" evidence="1">
    <location>
        <begin position="364"/>
        <end position="385"/>
    </location>
</feature>
<keyword evidence="4" id="KW-1185">Reference proteome</keyword>
<reference evidence="3" key="2">
    <citation type="submission" date="2022-09" db="EMBL/GenBank/DDBJ databases">
        <title>Biosynthetic gene clusters of Dactylosporangioum fulvum.</title>
        <authorList>
            <person name="Caradec T."/>
        </authorList>
    </citation>
    <scope>NUCLEOTIDE SEQUENCE</scope>
    <source>
        <strain evidence="3">NRRL B-16292</strain>
    </source>
</reference>
<dbReference type="Proteomes" id="UP001059617">
    <property type="component" value="Chromosome"/>
</dbReference>
<evidence type="ECO:0000259" key="2">
    <source>
        <dbReference type="Pfam" id="PF20990"/>
    </source>
</evidence>
<evidence type="ECO:0000256" key="1">
    <source>
        <dbReference type="SAM" id="Phobius"/>
    </source>
</evidence>
<organism evidence="3 4">
    <name type="scientific">Dactylosporangium fulvum</name>
    <dbReference type="NCBI Taxonomy" id="53359"/>
    <lineage>
        <taxon>Bacteria</taxon>
        <taxon>Bacillati</taxon>
        <taxon>Actinomycetota</taxon>
        <taxon>Actinomycetes</taxon>
        <taxon>Micromonosporales</taxon>
        <taxon>Micromonosporaceae</taxon>
        <taxon>Dactylosporangium</taxon>
    </lineage>
</organism>
<feature type="transmembrane region" description="Helical" evidence="1">
    <location>
        <begin position="201"/>
        <end position="218"/>
    </location>
</feature>
<dbReference type="EMBL" id="CP073720">
    <property type="protein sequence ID" value="UWP84502.1"/>
    <property type="molecule type" value="Genomic_DNA"/>
</dbReference>
<dbReference type="RefSeq" id="WP_259862364.1">
    <property type="nucleotide sequence ID" value="NZ_BAAAST010000005.1"/>
</dbReference>
<reference evidence="3" key="1">
    <citation type="submission" date="2021-04" db="EMBL/GenBank/DDBJ databases">
        <authorList>
            <person name="Hartkoorn R.C."/>
            <person name="Beaudoing E."/>
            <person name="Hot D."/>
        </authorList>
    </citation>
    <scope>NUCLEOTIDE SEQUENCE</scope>
    <source>
        <strain evidence="3">NRRL B-16292</strain>
    </source>
</reference>
<sequence>MPAVSPALLVEVAIGVAGLAIWFAAFWAALLFTRPRPIAPAPPTQDFGGPESPAVVSLVTGRWELTEDAAESTLIDLAARKVLEFRQPGNDPFQTTVHVRDEQPSGLNRYESMIFERVRRLSVDGMVPLTALTFRDSSQASAWTKRLNAAVVADARSRGLSRRRFSPTIVTALTIIAAVPSLAIGLAIYLNTRRTGEDGGAAFAAIFFVWFALGFLAGKSRGERDTPLGREVAARWLGLKTFLRAHESFADLPPAAVAVWDRYLSYGDAVGATRVCSAVIDLGMGNRKRVWSSFAPGLGQLGAVAQGQPWRGTWHRVRVRYPRFFPRYGQKAVRLILKAVAALAFVALVVRFDTVAFDAVPSSITSWVTLAIRALFLAPLFYGGYTLIATIVDLLTPVTVTGEALWVEVWKSTSGNDSKPSVPWLHYLAVDDGRSDRTVAWACPSDLARRASAGDVVTFTARRWTRRILTLQVVESSRSRALASLGSSADEDTEKLILRAMDTGHGGAQALATAVHTAEIAPGQLLTADEVGRVLGAPAALHDPGQAMAIGPVALALFRTVAGSSLSVSVATGATAAELAIRVHRGGTAVPGVGDEAYTSGGWAVARRGATVVRLEQRGPGPVHQPYLIWLLGQAVSRLT</sequence>